<feature type="region of interest" description="Disordered" evidence="14">
    <location>
        <begin position="508"/>
        <end position="562"/>
    </location>
</feature>
<dbReference type="InterPro" id="IPR019786">
    <property type="entry name" value="Zinc_finger_PHD-type_CS"/>
</dbReference>
<dbReference type="GO" id="GO:0010557">
    <property type="term" value="P:positive regulation of macromolecule biosynthetic process"/>
    <property type="evidence" value="ECO:0007669"/>
    <property type="project" value="UniProtKB-ARBA"/>
</dbReference>
<evidence type="ECO:0000259" key="15">
    <source>
        <dbReference type="PROSITE" id="PS50016"/>
    </source>
</evidence>
<feature type="region of interest" description="Disordered" evidence="14">
    <location>
        <begin position="726"/>
        <end position="795"/>
    </location>
</feature>
<evidence type="ECO:0000256" key="3">
    <source>
        <dbReference type="ARBA" id="ARBA00022723"/>
    </source>
</evidence>
<dbReference type="SMART" id="SM00249">
    <property type="entry name" value="PHD"/>
    <property type="match status" value="1"/>
</dbReference>
<dbReference type="PROSITE" id="PS50016">
    <property type="entry name" value="ZF_PHD_2"/>
    <property type="match status" value="1"/>
</dbReference>
<dbReference type="InterPro" id="IPR001965">
    <property type="entry name" value="Znf_PHD"/>
</dbReference>
<comment type="subcellular location">
    <subcellularLocation>
        <location evidence="1 11 13">Nucleus</location>
    </subcellularLocation>
</comment>
<evidence type="ECO:0000313" key="17">
    <source>
        <dbReference type="EMBL" id="CAH8364348.1"/>
    </source>
</evidence>
<dbReference type="GO" id="GO:0043565">
    <property type="term" value="F:sequence-specific DNA binding"/>
    <property type="evidence" value="ECO:0007669"/>
    <property type="project" value="UniProtKB-ARBA"/>
</dbReference>
<evidence type="ECO:0000259" key="16">
    <source>
        <dbReference type="PROSITE" id="PS50071"/>
    </source>
</evidence>
<evidence type="ECO:0000256" key="14">
    <source>
        <dbReference type="SAM" id="MobiDB-lite"/>
    </source>
</evidence>
<organism evidence="17 18">
    <name type="scientific">Eruca vesicaria subsp. sativa</name>
    <name type="common">Garden rocket</name>
    <name type="synonym">Eruca sativa</name>
    <dbReference type="NCBI Taxonomy" id="29727"/>
    <lineage>
        <taxon>Eukaryota</taxon>
        <taxon>Viridiplantae</taxon>
        <taxon>Streptophyta</taxon>
        <taxon>Embryophyta</taxon>
        <taxon>Tracheophyta</taxon>
        <taxon>Spermatophyta</taxon>
        <taxon>Magnoliopsida</taxon>
        <taxon>eudicotyledons</taxon>
        <taxon>Gunneridae</taxon>
        <taxon>Pentapetalae</taxon>
        <taxon>rosids</taxon>
        <taxon>malvids</taxon>
        <taxon>Brassicales</taxon>
        <taxon>Brassicaceae</taxon>
        <taxon>Brassiceae</taxon>
        <taxon>Eruca</taxon>
    </lineage>
</organism>
<feature type="compositionally biased region" description="Basic and acidic residues" evidence="14">
    <location>
        <begin position="301"/>
        <end position="313"/>
    </location>
</feature>
<comment type="caution">
    <text evidence="17">The sequence shown here is derived from an EMBL/GenBank/DDBJ whole genome shotgun (WGS) entry which is preliminary data.</text>
</comment>
<keyword evidence="18" id="KW-1185">Reference proteome</keyword>
<evidence type="ECO:0008006" key="19">
    <source>
        <dbReference type="Google" id="ProtNLM"/>
    </source>
</evidence>
<feature type="compositionally biased region" description="Basic and acidic residues" evidence="14">
    <location>
        <begin position="762"/>
        <end position="776"/>
    </location>
</feature>
<feature type="region of interest" description="Disordered" evidence="14">
    <location>
        <begin position="66"/>
        <end position="94"/>
    </location>
</feature>
<accession>A0ABC8KYN4</accession>
<evidence type="ECO:0000313" key="18">
    <source>
        <dbReference type="Proteomes" id="UP001642260"/>
    </source>
</evidence>
<feature type="compositionally biased region" description="Basic and acidic residues" evidence="14">
    <location>
        <begin position="510"/>
        <end position="522"/>
    </location>
</feature>
<proteinExistence type="inferred from homology"/>
<dbReference type="FunFam" id="3.30.40.10:FF:000270">
    <property type="entry name" value="pathogenesis-related homeodomain protein-like"/>
    <property type="match status" value="1"/>
</dbReference>
<evidence type="ECO:0000256" key="1">
    <source>
        <dbReference type="ARBA" id="ARBA00004123"/>
    </source>
</evidence>
<dbReference type="InterPro" id="IPR001356">
    <property type="entry name" value="HD"/>
</dbReference>
<feature type="domain" description="Homeobox" evidence="16">
    <location>
        <begin position="449"/>
        <end position="509"/>
    </location>
</feature>
<dbReference type="PANTHER" id="PTHR12628:SF10">
    <property type="entry name" value="HOMEOBOX DOMAIN-CONTAINING PROTEIN"/>
    <property type="match status" value="1"/>
</dbReference>
<keyword evidence="9" id="KW-0804">Transcription</keyword>
<feature type="compositionally biased region" description="Basic residues" evidence="14">
    <location>
        <begin position="33"/>
        <end position="48"/>
    </location>
</feature>
<dbReference type="Pfam" id="PF00046">
    <property type="entry name" value="Homeodomain"/>
    <property type="match status" value="1"/>
</dbReference>
<feature type="compositionally biased region" description="Basic and acidic residues" evidence="14">
    <location>
        <begin position="786"/>
        <end position="795"/>
    </location>
</feature>
<evidence type="ECO:0000256" key="10">
    <source>
        <dbReference type="ARBA" id="ARBA00023242"/>
    </source>
</evidence>
<evidence type="ECO:0000256" key="11">
    <source>
        <dbReference type="PROSITE-ProRule" id="PRU00108"/>
    </source>
</evidence>
<evidence type="ECO:0000256" key="9">
    <source>
        <dbReference type="ARBA" id="ARBA00023163"/>
    </source>
</evidence>
<dbReference type="Proteomes" id="UP001642260">
    <property type="component" value="Unassembled WGS sequence"/>
</dbReference>
<feature type="DNA-binding region" description="Homeobox" evidence="11">
    <location>
        <begin position="451"/>
        <end position="510"/>
    </location>
</feature>
<comment type="similarity">
    <text evidence="2">Belongs to the PHD-associated homeobox family.</text>
</comment>
<protein>
    <recommendedName>
        <fullName evidence="19">Pathogenesis-related homeodomain protein</fullName>
    </recommendedName>
</protein>
<keyword evidence="8 11" id="KW-0371">Homeobox</keyword>
<dbReference type="PROSITE" id="PS01359">
    <property type="entry name" value="ZF_PHD_1"/>
    <property type="match status" value="1"/>
</dbReference>
<name>A0ABC8KYN4_ERUVS</name>
<dbReference type="AlphaFoldDB" id="A0ABC8KYN4"/>
<keyword evidence="6" id="KW-0805">Transcription regulation</keyword>
<dbReference type="SUPFAM" id="SSF46689">
    <property type="entry name" value="Homeodomain-like"/>
    <property type="match status" value="1"/>
</dbReference>
<dbReference type="InterPro" id="IPR011011">
    <property type="entry name" value="Znf_FYVE_PHD"/>
</dbReference>
<feature type="compositionally biased region" description="Acidic residues" evidence="14">
    <location>
        <begin position="541"/>
        <end position="551"/>
    </location>
</feature>
<dbReference type="SUPFAM" id="SSF57903">
    <property type="entry name" value="FYVE/PHD zinc finger"/>
    <property type="match status" value="1"/>
</dbReference>
<evidence type="ECO:0000256" key="13">
    <source>
        <dbReference type="RuleBase" id="RU000682"/>
    </source>
</evidence>
<reference evidence="17 18" key="1">
    <citation type="submission" date="2022-03" db="EMBL/GenBank/DDBJ databases">
        <authorList>
            <person name="Macdonald S."/>
            <person name="Ahmed S."/>
            <person name="Newling K."/>
        </authorList>
    </citation>
    <scope>NUCLEOTIDE SEQUENCE [LARGE SCALE GENOMIC DNA]</scope>
</reference>
<evidence type="ECO:0000256" key="4">
    <source>
        <dbReference type="ARBA" id="ARBA00022771"/>
    </source>
</evidence>
<dbReference type="InterPro" id="IPR045876">
    <property type="entry name" value="PRHA-like_PHD-finger"/>
</dbReference>
<dbReference type="InterPro" id="IPR013083">
    <property type="entry name" value="Znf_RING/FYVE/PHD"/>
</dbReference>
<dbReference type="Gene3D" id="1.10.10.60">
    <property type="entry name" value="Homeodomain-like"/>
    <property type="match status" value="1"/>
</dbReference>
<evidence type="ECO:0000256" key="2">
    <source>
        <dbReference type="ARBA" id="ARBA00007427"/>
    </source>
</evidence>
<dbReference type="GO" id="GO:0005634">
    <property type="term" value="C:nucleus"/>
    <property type="evidence" value="ECO:0007669"/>
    <property type="project" value="UniProtKB-SubCell"/>
</dbReference>
<sequence length="859" mass="97478">MEGSETKGKVKKQTEKACVSVERVESTLLSSLVKKKGKETNSKRKYNKRKTEEEICSKFSNKKYSRGLEAEEEEGKKRRKRKSKTQQKGSNKVEEVDEALRLKRRTRYLLIKMKMQQNLIDAYAAEGWKGQSREKIRPDRELERARKEILNCKLGLRDAIRQLDLLSSVGRMEEKVMAPDGSIHHDHIFCAECNSREASLDNDIILCDGTCNRAFHQKCLDPPLETECIPPGDQGWFCKFCDCKIEIIDTMNAQIGTQYPVDSNWQDIFNEEASLPVGSEATLNKEADWPSDDSEDGDYDPEMKERSNSRSDSGDGGGGGDSDGESISTSVSLASDGVALSTGSWEGHEFGNVVESCETSNEETVHGPRQRKTVDYTKLYHEMFGKDAVLQEQGSEDEDWGPSDRRKRRKESDAAGTLVTICENSKKEKDVVEEVPEQSERDSVSVEGKGGRRPIFRIPRAAVEKLRQVFAENELPSKSVRDSLSKELSLDPEKVSKWFKNTRYMALRNRKAESVKQPEESKGLSGEDSGPEAVMKKNTEADEIQDTAEETVMEKNTETNEIQETVDETVMGTNTETNKILDTMEERTERNEIQETVVETVMDEHTETNEVQETVDETILETNTETHEVQDTMDNETNTETHEVQDTMDDETNTETNEVQETVDETVLETNTETHEVQDTMDNETNTETNEIQETVDEAVMEKNTETNEVQDSMDESVPLLFNDPLKQTTVSPCNDDYNEETQHASDSFPTPIEEESQQYLEQKDSSHTLLPHEEVSSGMSLETPLEDKETESKVKEEEAFEAVMERLCRAENKLLDVTQRLERFRTPKGRKKLGKSSSCSPEEDLVVYVPTAEIKENR</sequence>
<evidence type="ECO:0000256" key="7">
    <source>
        <dbReference type="ARBA" id="ARBA00023125"/>
    </source>
</evidence>
<feature type="region of interest" description="Disordered" evidence="14">
    <location>
        <begin position="626"/>
        <end position="659"/>
    </location>
</feature>
<dbReference type="Gene3D" id="3.30.40.10">
    <property type="entry name" value="Zinc/RING finger domain, C3HC4 (zinc finger)"/>
    <property type="match status" value="1"/>
</dbReference>
<evidence type="ECO:0000256" key="6">
    <source>
        <dbReference type="ARBA" id="ARBA00023015"/>
    </source>
</evidence>
<feature type="domain" description="PHD-type" evidence="15">
    <location>
        <begin position="187"/>
        <end position="244"/>
    </location>
</feature>
<gene>
    <name evidence="17" type="ORF">ERUC_LOCUS30100</name>
</gene>
<feature type="region of interest" description="Disordered" evidence="14">
    <location>
        <begin position="32"/>
        <end position="52"/>
    </location>
</feature>
<dbReference type="InterPro" id="IPR009057">
    <property type="entry name" value="Homeodomain-like_sf"/>
</dbReference>
<dbReference type="GO" id="GO:0006355">
    <property type="term" value="P:regulation of DNA-templated transcription"/>
    <property type="evidence" value="ECO:0007669"/>
    <property type="project" value="UniProtKB-ARBA"/>
</dbReference>
<dbReference type="CDD" id="cd15504">
    <property type="entry name" value="PHD_PRHA_like"/>
    <property type="match status" value="1"/>
</dbReference>
<dbReference type="Pfam" id="PF00628">
    <property type="entry name" value="PHD"/>
    <property type="match status" value="1"/>
</dbReference>
<feature type="compositionally biased region" description="Basic and acidic residues" evidence="14">
    <location>
        <begin position="424"/>
        <end position="444"/>
    </location>
</feature>
<keyword evidence="5" id="KW-0862">Zinc</keyword>
<feature type="region of interest" description="Disordered" evidence="14">
    <location>
        <begin position="386"/>
        <end position="451"/>
    </location>
</feature>
<dbReference type="EMBL" id="CAKOAT010386265">
    <property type="protein sequence ID" value="CAH8364348.1"/>
    <property type="molecule type" value="Genomic_DNA"/>
</dbReference>
<dbReference type="SMART" id="SM00389">
    <property type="entry name" value="HOX"/>
    <property type="match status" value="1"/>
</dbReference>
<dbReference type="PANTHER" id="PTHR12628">
    <property type="entry name" value="POLYCOMB-LIKE TRANSCRIPTION FACTOR"/>
    <property type="match status" value="1"/>
</dbReference>
<feature type="compositionally biased region" description="Acidic residues" evidence="14">
    <location>
        <begin position="289"/>
        <end position="300"/>
    </location>
</feature>
<dbReference type="GO" id="GO:0008270">
    <property type="term" value="F:zinc ion binding"/>
    <property type="evidence" value="ECO:0007669"/>
    <property type="project" value="UniProtKB-KW"/>
</dbReference>
<dbReference type="FunFam" id="1.10.10.60:FF:000437">
    <property type="entry name" value="pathogenesis-related homeodomain protein"/>
    <property type="match status" value="1"/>
</dbReference>
<dbReference type="InterPro" id="IPR019787">
    <property type="entry name" value="Znf_PHD-finger"/>
</dbReference>
<keyword evidence="4 12" id="KW-0863">Zinc-finger</keyword>
<evidence type="ECO:0000256" key="5">
    <source>
        <dbReference type="ARBA" id="ARBA00022833"/>
    </source>
</evidence>
<feature type="region of interest" description="Disordered" evidence="14">
    <location>
        <begin position="279"/>
        <end position="329"/>
    </location>
</feature>
<evidence type="ECO:0000256" key="12">
    <source>
        <dbReference type="PROSITE-ProRule" id="PRU00146"/>
    </source>
</evidence>
<keyword evidence="7 11" id="KW-0238">DNA-binding</keyword>
<dbReference type="CDD" id="cd00086">
    <property type="entry name" value="homeodomain"/>
    <property type="match status" value="1"/>
</dbReference>
<evidence type="ECO:0000256" key="8">
    <source>
        <dbReference type="ARBA" id="ARBA00023155"/>
    </source>
</evidence>
<keyword evidence="10 11" id="KW-0539">Nucleus</keyword>
<keyword evidence="3" id="KW-0479">Metal-binding</keyword>
<dbReference type="PROSITE" id="PS50071">
    <property type="entry name" value="HOMEOBOX_2"/>
    <property type="match status" value="1"/>
</dbReference>